<organism evidence="1 2">
    <name type="scientific">Corynebacterium endometrii</name>
    <dbReference type="NCBI Taxonomy" id="2488819"/>
    <lineage>
        <taxon>Bacteria</taxon>
        <taxon>Bacillati</taxon>
        <taxon>Actinomycetota</taxon>
        <taxon>Actinomycetes</taxon>
        <taxon>Mycobacteriales</taxon>
        <taxon>Corynebacteriaceae</taxon>
        <taxon>Corynebacterium</taxon>
    </lineage>
</organism>
<sequence length="55" mass="5771">MHVIVKGSLDTGHARYPREPQIPAAYATGQQAGHAPIPLTLASLGIALSSCSFRL</sequence>
<gene>
    <name evidence="1" type="ORF">CENDO_09555</name>
</gene>
<accession>A0A4P7QJ81</accession>
<protein>
    <submittedName>
        <fullName evidence="1">Uncharacterized protein</fullName>
    </submittedName>
</protein>
<dbReference type="AlphaFoldDB" id="A0A4P7QJ81"/>
<keyword evidence="2" id="KW-1185">Reference proteome</keyword>
<evidence type="ECO:0000313" key="2">
    <source>
        <dbReference type="Proteomes" id="UP000296352"/>
    </source>
</evidence>
<evidence type="ECO:0000313" key="1">
    <source>
        <dbReference type="EMBL" id="QCB29166.1"/>
    </source>
</evidence>
<dbReference type="EMBL" id="CP039247">
    <property type="protein sequence ID" value="QCB29166.1"/>
    <property type="molecule type" value="Genomic_DNA"/>
</dbReference>
<dbReference type="Proteomes" id="UP000296352">
    <property type="component" value="Chromosome"/>
</dbReference>
<name>A0A4P7QJ81_9CORY</name>
<dbReference type="KEGG" id="cee:CENDO_09555"/>
<proteinExistence type="predicted"/>
<reference evidence="1 2" key="1">
    <citation type="submission" date="2019-04" db="EMBL/GenBank/DDBJ databases">
        <title>Corynebacterium endometrii sp. nov., isolated from the uterus of a cow with endometritis.</title>
        <authorList>
            <person name="Ballas P."/>
            <person name="Ruckert C."/>
            <person name="Wagener K."/>
            <person name="Drillich M."/>
            <person name="Kaempfer P."/>
            <person name="Busse H.-J."/>
            <person name="Ehling-Schulz M."/>
        </authorList>
    </citation>
    <scope>NUCLEOTIDE SEQUENCE [LARGE SCALE GENOMIC DNA]</scope>
    <source>
        <strain evidence="1 2">LMM-1653</strain>
    </source>
</reference>